<keyword evidence="8" id="KW-0130">Cell adhesion</keyword>
<dbReference type="Gene3D" id="2.60.40.60">
    <property type="entry name" value="Cadherins"/>
    <property type="match status" value="2"/>
</dbReference>
<evidence type="ECO:0000256" key="11">
    <source>
        <dbReference type="ARBA" id="ARBA00023180"/>
    </source>
</evidence>
<evidence type="ECO:0000256" key="5">
    <source>
        <dbReference type="ARBA" id="ARBA00022729"/>
    </source>
</evidence>
<evidence type="ECO:0000313" key="15">
    <source>
        <dbReference type="EMBL" id="CAF3729422.1"/>
    </source>
</evidence>
<reference evidence="15" key="1">
    <citation type="submission" date="2021-02" db="EMBL/GenBank/DDBJ databases">
        <authorList>
            <person name="Nowell W R."/>
        </authorList>
    </citation>
    <scope>NUCLEOTIDE SEQUENCE</scope>
</reference>
<keyword evidence="3 13" id="KW-0812">Transmembrane</keyword>
<dbReference type="GO" id="GO:0007156">
    <property type="term" value="P:homophilic cell adhesion via plasma membrane adhesion molecules"/>
    <property type="evidence" value="ECO:0007669"/>
    <property type="project" value="InterPro"/>
</dbReference>
<dbReference type="SMART" id="SM00112">
    <property type="entry name" value="CA"/>
    <property type="match status" value="1"/>
</dbReference>
<evidence type="ECO:0000313" key="16">
    <source>
        <dbReference type="Proteomes" id="UP000663872"/>
    </source>
</evidence>
<comment type="subcellular location">
    <subcellularLocation>
        <location evidence="1">Cell membrane</location>
        <topology evidence="1">Single-pass type I membrane protein</topology>
    </subcellularLocation>
</comment>
<name>A0A818WS93_9BILA</name>
<keyword evidence="11" id="KW-0325">Glycoprotein</keyword>
<keyword evidence="10 13" id="KW-0472">Membrane</keyword>
<dbReference type="PANTHER" id="PTHR24028">
    <property type="entry name" value="CADHERIN-87A"/>
    <property type="match status" value="1"/>
</dbReference>
<feature type="transmembrane region" description="Helical" evidence="13">
    <location>
        <begin position="221"/>
        <end position="247"/>
    </location>
</feature>
<evidence type="ECO:0000256" key="12">
    <source>
        <dbReference type="PROSITE-ProRule" id="PRU00043"/>
    </source>
</evidence>
<keyword evidence="4" id="KW-0479">Metal-binding</keyword>
<dbReference type="InterPro" id="IPR015919">
    <property type="entry name" value="Cadherin-like_sf"/>
</dbReference>
<evidence type="ECO:0000256" key="6">
    <source>
        <dbReference type="ARBA" id="ARBA00022737"/>
    </source>
</evidence>
<accession>A0A818WS93</accession>
<dbReference type="GO" id="GO:0005509">
    <property type="term" value="F:calcium ion binding"/>
    <property type="evidence" value="ECO:0007669"/>
    <property type="project" value="UniProtKB-UniRule"/>
</dbReference>
<keyword evidence="2" id="KW-1003">Cell membrane</keyword>
<dbReference type="FunFam" id="2.60.40.60:FF:000123">
    <property type="entry name" value="Protocadherin beta 4"/>
    <property type="match status" value="1"/>
</dbReference>
<dbReference type="PROSITE" id="PS00232">
    <property type="entry name" value="CADHERIN_1"/>
    <property type="match status" value="1"/>
</dbReference>
<dbReference type="InterPro" id="IPR002126">
    <property type="entry name" value="Cadherin-like_dom"/>
</dbReference>
<dbReference type="PRINTS" id="PR00205">
    <property type="entry name" value="CADHERIN"/>
</dbReference>
<gene>
    <name evidence="15" type="ORF">GRG538_LOCUS30167</name>
</gene>
<dbReference type="Proteomes" id="UP000663872">
    <property type="component" value="Unassembled WGS sequence"/>
</dbReference>
<dbReference type="InterPro" id="IPR020894">
    <property type="entry name" value="Cadherin_CS"/>
</dbReference>
<evidence type="ECO:0000259" key="14">
    <source>
        <dbReference type="PROSITE" id="PS50268"/>
    </source>
</evidence>
<evidence type="ECO:0000256" key="1">
    <source>
        <dbReference type="ARBA" id="ARBA00004251"/>
    </source>
</evidence>
<evidence type="ECO:0000256" key="13">
    <source>
        <dbReference type="SAM" id="Phobius"/>
    </source>
</evidence>
<dbReference type="Pfam" id="PF00028">
    <property type="entry name" value="Cadherin"/>
    <property type="match status" value="1"/>
</dbReference>
<dbReference type="SUPFAM" id="SSF49313">
    <property type="entry name" value="Cadherin-like"/>
    <property type="match status" value="2"/>
</dbReference>
<sequence>MCKFNSSSITLTINENLPSNINLIQVQAYDSDYEQNGTLLYKLSPKTPYLNIDSTTGTIQTTINSFDYELIQTYSTLIIACDNINSLPSLCCYLKIYINIIDINDNFPYLIYPSSTNDVFIIDYSNKTMPRLKAFDNDLDLKNRFISYSIIGGSLNSSINVDYLSGQLYLLSTSAIPLYGTLIVSLSSQTNIQLTILIHDHQTDPQKFLMSIQQYSFSSQLFYFISFISIAIIIFSFVTIFVVLYFLKQKQKQKHDDDPLMNTPSTTTLSARSLVTTTTITNKKFYDTYYSFGDSVNPDIIHV</sequence>
<evidence type="ECO:0000256" key="7">
    <source>
        <dbReference type="ARBA" id="ARBA00022837"/>
    </source>
</evidence>
<organism evidence="15 16">
    <name type="scientific">Rotaria socialis</name>
    <dbReference type="NCBI Taxonomy" id="392032"/>
    <lineage>
        <taxon>Eukaryota</taxon>
        <taxon>Metazoa</taxon>
        <taxon>Spiralia</taxon>
        <taxon>Gnathifera</taxon>
        <taxon>Rotifera</taxon>
        <taxon>Eurotatoria</taxon>
        <taxon>Bdelloidea</taxon>
        <taxon>Philodinida</taxon>
        <taxon>Philodinidae</taxon>
        <taxon>Rotaria</taxon>
    </lineage>
</organism>
<dbReference type="EMBL" id="CAJNYT010005325">
    <property type="protein sequence ID" value="CAF3729422.1"/>
    <property type="molecule type" value="Genomic_DNA"/>
</dbReference>
<feature type="domain" description="Cadherin" evidence="14">
    <location>
        <begin position="5"/>
        <end position="110"/>
    </location>
</feature>
<dbReference type="PANTHER" id="PTHR24028:SF146">
    <property type="entry name" value="CADHERIN 96CB, ISOFORM D-RELATED"/>
    <property type="match status" value="1"/>
</dbReference>
<keyword evidence="9 13" id="KW-1133">Transmembrane helix</keyword>
<protein>
    <recommendedName>
        <fullName evidence="14">Cadherin domain-containing protein</fullName>
    </recommendedName>
</protein>
<comment type="caution">
    <text evidence="15">The sequence shown here is derived from an EMBL/GenBank/DDBJ whole genome shotgun (WGS) entry which is preliminary data.</text>
</comment>
<evidence type="ECO:0000256" key="10">
    <source>
        <dbReference type="ARBA" id="ARBA00023136"/>
    </source>
</evidence>
<evidence type="ECO:0000256" key="3">
    <source>
        <dbReference type="ARBA" id="ARBA00022692"/>
    </source>
</evidence>
<evidence type="ECO:0000256" key="2">
    <source>
        <dbReference type="ARBA" id="ARBA00022475"/>
    </source>
</evidence>
<keyword evidence="5" id="KW-0732">Signal</keyword>
<evidence type="ECO:0000256" key="9">
    <source>
        <dbReference type="ARBA" id="ARBA00022989"/>
    </source>
</evidence>
<dbReference type="GO" id="GO:0005886">
    <property type="term" value="C:plasma membrane"/>
    <property type="evidence" value="ECO:0007669"/>
    <property type="project" value="UniProtKB-SubCell"/>
</dbReference>
<dbReference type="AlphaFoldDB" id="A0A818WS93"/>
<dbReference type="CDD" id="cd11304">
    <property type="entry name" value="Cadherin_repeat"/>
    <property type="match status" value="1"/>
</dbReference>
<dbReference type="PROSITE" id="PS50268">
    <property type="entry name" value="CADHERIN_2"/>
    <property type="match status" value="1"/>
</dbReference>
<keyword evidence="7 12" id="KW-0106">Calcium</keyword>
<dbReference type="InterPro" id="IPR050174">
    <property type="entry name" value="Protocadherin/Cadherin-CA"/>
</dbReference>
<proteinExistence type="predicted"/>
<keyword evidence="6" id="KW-0677">Repeat</keyword>
<evidence type="ECO:0000256" key="8">
    <source>
        <dbReference type="ARBA" id="ARBA00022889"/>
    </source>
</evidence>
<evidence type="ECO:0000256" key="4">
    <source>
        <dbReference type="ARBA" id="ARBA00022723"/>
    </source>
</evidence>